<evidence type="ECO:0000313" key="3">
    <source>
        <dbReference type="Proteomes" id="UP000826234"/>
    </source>
</evidence>
<evidence type="ECO:0000313" key="2">
    <source>
        <dbReference type="EMBL" id="KAH0621595.1"/>
    </source>
</evidence>
<organism evidence="2 3">
    <name type="scientific">Phrynosoma platyrhinos</name>
    <name type="common">Desert horned lizard</name>
    <dbReference type="NCBI Taxonomy" id="52577"/>
    <lineage>
        <taxon>Eukaryota</taxon>
        <taxon>Metazoa</taxon>
        <taxon>Chordata</taxon>
        <taxon>Craniata</taxon>
        <taxon>Vertebrata</taxon>
        <taxon>Euteleostomi</taxon>
        <taxon>Lepidosauria</taxon>
        <taxon>Squamata</taxon>
        <taxon>Bifurcata</taxon>
        <taxon>Unidentata</taxon>
        <taxon>Episquamata</taxon>
        <taxon>Toxicofera</taxon>
        <taxon>Iguania</taxon>
        <taxon>Phrynosomatidae</taxon>
        <taxon>Phrynosomatinae</taxon>
        <taxon>Phrynosoma</taxon>
    </lineage>
</organism>
<reference evidence="2 3" key="1">
    <citation type="journal article" date="2022" name="Gigascience">
        <title>A chromosome-level genome assembly and annotation of the desert horned lizard, Phrynosoma platyrhinos, provides insight into chromosomal rearrangements among reptiles.</title>
        <authorList>
            <person name="Koochekian N."/>
            <person name="Ascanio A."/>
            <person name="Farleigh K."/>
            <person name="Card D.C."/>
            <person name="Schield D.R."/>
            <person name="Castoe T.A."/>
            <person name="Jezkova T."/>
        </authorList>
    </citation>
    <scope>NUCLEOTIDE SEQUENCE [LARGE SCALE GENOMIC DNA]</scope>
    <source>
        <strain evidence="2">NK-2021</strain>
    </source>
</reference>
<accession>A0ABQ7SVY9</accession>
<dbReference type="EMBL" id="JAIPUX010003289">
    <property type="protein sequence ID" value="KAH0621595.1"/>
    <property type="molecule type" value="Genomic_DNA"/>
</dbReference>
<protein>
    <submittedName>
        <fullName evidence="2">Uncharacterized protein</fullName>
    </submittedName>
</protein>
<keyword evidence="3" id="KW-1185">Reference proteome</keyword>
<name>A0ABQ7SVY9_PHRPL</name>
<sequence>MHLCGKDALRFTLEGAATFKKLGSEYLILHILGTPACSLALSSLHWFCMVYSEVPNFSEPNADHLGQPTKAAQGEQSNNSLPSANVGTCTFGPAGNGLPTGPELSGVSTAYNHAPSYAGTGRTSGRGAPVPSVPSNNARPLQSTISNGRDPRRASKR</sequence>
<comment type="caution">
    <text evidence="2">The sequence shown here is derived from an EMBL/GenBank/DDBJ whole genome shotgun (WGS) entry which is preliminary data.</text>
</comment>
<proteinExistence type="predicted"/>
<evidence type="ECO:0000256" key="1">
    <source>
        <dbReference type="SAM" id="MobiDB-lite"/>
    </source>
</evidence>
<gene>
    <name evidence="2" type="ORF">JD844_023070</name>
</gene>
<feature type="region of interest" description="Disordered" evidence="1">
    <location>
        <begin position="59"/>
        <end position="157"/>
    </location>
</feature>
<feature type="compositionally biased region" description="Polar residues" evidence="1">
    <location>
        <begin position="133"/>
        <end position="147"/>
    </location>
</feature>
<feature type="compositionally biased region" description="Polar residues" evidence="1">
    <location>
        <begin position="74"/>
        <end position="88"/>
    </location>
</feature>
<dbReference type="Proteomes" id="UP000826234">
    <property type="component" value="Unassembled WGS sequence"/>
</dbReference>